<evidence type="ECO:0000313" key="3">
    <source>
        <dbReference type="Proteomes" id="UP000054877"/>
    </source>
</evidence>
<accession>A0A0W0Z9P5</accession>
<feature type="signal peptide" evidence="1">
    <location>
        <begin position="1"/>
        <end position="24"/>
    </location>
</feature>
<name>A0A0W0Z9P5_LEGSP</name>
<dbReference type="AlphaFoldDB" id="A0A0W0Z9P5"/>
<proteinExistence type="predicted"/>
<dbReference type="RefSeq" id="WP_058482423.1">
    <property type="nucleotide sequence ID" value="NZ_CAAAII010000003.1"/>
</dbReference>
<evidence type="ECO:0008006" key="4">
    <source>
        <dbReference type="Google" id="ProtNLM"/>
    </source>
</evidence>
<keyword evidence="3" id="KW-1185">Reference proteome</keyword>
<reference evidence="2 3" key="1">
    <citation type="submission" date="2015-11" db="EMBL/GenBank/DDBJ databases">
        <title>Genomic analysis of 38 Legionella species identifies large and diverse effector repertoires.</title>
        <authorList>
            <person name="Burstein D."/>
            <person name="Amaro F."/>
            <person name="Zusman T."/>
            <person name="Lifshitz Z."/>
            <person name="Cohen O."/>
            <person name="Gilbert J.A."/>
            <person name="Pupko T."/>
            <person name="Shuman H.A."/>
            <person name="Segal G."/>
        </authorList>
    </citation>
    <scope>NUCLEOTIDE SEQUENCE [LARGE SCALE GENOMIC DNA]</scope>
    <source>
        <strain evidence="2 3">Mt.St.Helens-9</strain>
    </source>
</reference>
<evidence type="ECO:0000313" key="2">
    <source>
        <dbReference type="EMBL" id="KTD65775.1"/>
    </source>
</evidence>
<sequence>MKQTKTWLQVIALTTAAIILSSCAVVKATNQPAKKDLSVLNKGTDRNRVIAELGHPVESSIKNGHRQDIYSFVQGYSKTAKTLRALGHGVADVYTLGLWEVVGTPIEGINNGKKVQVVVQYNNQNKVSSVNVLKGQKTVYGNPPHRHA</sequence>
<organism evidence="2 3">
    <name type="scientific">Legionella spiritensis</name>
    <dbReference type="NCBI Taxonomy" id="452"/>
    <lineage>
        <taxon>Bacteria</taxon>
        <taxon>Pseudomonadati</taxon>
        <taxon>Pseudomonadota</taxon>
        <taxon>Gammaproteobacteria</taxon>
        <taxon>Legionellales</taxon>
        <taxon>Legionellaceae</taxon>
        <taxon>Legionella</taxon>
    </lineage>
</organism>
<dbReference type="Proteomes" id="UP000054877">
    <property type="component" value="Unassembled WGS sequence"/>
</dbReference>
<dbReference type="EMBL" id="LNYX01000005">
    <property type="protein sequence ID" value="KTD65775.1"/>
    <property type="molecule type" value="Genomic_DNA"/>
</dbReference>
<dbReference type="OrthoDB" id="8563325at2"/>
<protein>
    <recommendedName>
        <fullName evidence="4">Lipoprotein</fullName>
    </recommendedName>
</protein>
<evidence type="ECO:0000256" key="1">
    <source>
        <dbReference type="SAM" id="SignalP"/>
    </source>
</evidence>
<gene>
    <name evidence="2" type="ORF">Lspi_0487</name>
</gene>
<feature type="chain" id="PRO_5006918464" description="Lipoprotein" evidence="1">
    <location>
        <begin position="25"/>
        <end position="148"/>
    </location>
</feature>
<dbReference type="PATRIC" id="fig|452.5.peg.537"/>
<keyword evidence="1" id="KW-0732">Signal</keyword>
<dbReference type="PROSITE" id="PS51257">
    <property type="entry name" value="PROKAR_LIPOPROTEIN"/>
    <property type="match status" value="1"/>
</dbReference>
<comment type="caution">
    <text evidence="2">The sequence shown here is derived from an EMBL/GenBank/DDBJ whole genome shotgun (WGS) entry which is preliminary data.</text>
</comment>